<feature type="compositionally biased region" description="Polar residues" evidence="1">
    <location>
        <begin position="167"/>
        <end position="177"/>
    </location>
</feature>
<dbReference type="AlphaFoldDB" id="A0A8J4Q1G0"/>
<evidence type="ECO:0000313" key="3">
    <source>
        <dbReference type="Proteomes" id="UP000695562"/>
    </source>
</evidence>
<comment type="caution">
    <text evidence="2">The sequence shown here is derived from an EMBL/GenBank/DDBJ whole genome shotgun (WGS) entry which is preliminary data.</text>
</comment>
<name>A0A8J4Q1G0_9MYCE</name>
<evidence type="ECO:0000313" key="2">
    <source>
        <dbReference type="EMBL" id="KAF2076362.1"/>
    </source>
</evidence>
<dbReference type="EMBL" id="AJWJ01000063">
    <property type="protein sequence ID" value="KAF2076362.1"/>
    <property type="molecule type" value="Genomic_DNA"/>
</dbReference>
<keyword evidence="3" id="KW-1185">Reference proteome</keyword>
<evidence type="ECO:0000256" key="1">
    <source>
        <dbReference type="SAM" id="MobiDB-lite"/>
    </source>
</evidence>
<sequence length="200" mass="22940">MNQLFVCSISPKKQKAELIIRHANTKFDHKEIHDIVHWLRDVFQVRGKERVTRELKGFLNHTQPNSYIKFEIRLDHDFSVIQGGGLLGYISDQMYDAYDTWAFVNVEVFPSQKAMNPDQLKNLWNHPVENVVPVLEYIKNPSALQHPPKKAYSFAYHPKSPISLSPTNSFLSTSPSGKPNYKPKVSKEILSSPPINSIRA</sequence>
<feature type="region of interest" description="Disordered" evidence="1">
    <location>
        <begin position="167"/>
        <end position="200"/>
    </location>
</feature>
<protein>
    <submittedName>
        <fullName evidence="2">Uncharacterized protein</fullName>
    </submittedName>
</protein>
<organism evidence="2 3">
    <name type="scientific">Polysphondylium violaceum</name>
    <dbReference type="NCBI Taxonomy" id="133409"/>
    <lineage>
        <taxon>Eukaryota</taxon>
        <taxon>Amoebozoa</taxon>
        <taxon>Evosea</taxon>
        <taxon>Eumycetozoa</taxon>
        <taxon>Dictyostelia</taxon>
        <taxon>Dictyosteliales</taxon>
        <taxon>Dictyosteliaceae</taxon>
        <taxon>Polysphondylium</taxon>
    </lineage>
</organism>
<gene>
    <name evidence="2" type="ORF">CYY_002319</name>
</gene>
<dbReference type="Proteomes" id="UP000695562">
    <property type="component" value="Unassembled WGS sequence"/>
</dbReference>
<reference evidence="2" key="1">
    <citation type="submission" date="2020-01" db="EMBL/GenBank/DDBJ databases">
        <title>Development of genomics and gene disruption for Polysphondylium violaceum indicates a role for the polyketide synthase stlB in stalk morphogenesis.</title>
        <authorList>
            <person name="Narita B."/>
            <person name="Kawabe Y."/>
            <person name="Kin K."/>
            <person name="Saito T."/>
            <person name="Gibbs R."/>
            <person name="Kuspa A."/>
            <person name="Muzny D."/>
            <person name="Queller D."/>
            <person name="Richards S."/>
            <person name="Strassman J."/>
            <person name="Sucgang R."/>
            <person name="Worley K."/>
            <person name="Schaap P."/>
        </authorList>
    </citation>
    <scope>NUCLEOTIDE SEQUENCE</scope>
    <source>
        <strain evidence="2">QSvi11</strain>
    </source>
</reference>
<proteinExistence type="predicted"/>
<dbReference type="OrthoDB" id="19658at2759"/>
<accession>A0A8J4Q1G0</accession>